<gene>
    <name evidence="1" type="ORF">ABVQ20_35365</name>
</gene>
<name>A0ABV2DQ77_9HYPH</name>
<comment type="caution">
    <text evidence="1">The sequence shown here is derived from an EMBL/GenBank/DDBJ whole genome shotgun (WGS) entry which is preliminary data.</text>
</comment>
<dbReference type="RefSeq" id="WP_354464457.1">
    <property type="nucleotide sequence ID" value="NZ_JBEWSZ010000008.1"/>
</dbReference>
<protein>
    <submittedName>
        <fullName evidence="1">Uncharacterized protein</fullName>
    </submittedName>
</protein>
<dbReference type="Proteomes" id="UP001548832">
    <property type="component" value="Unassembled WGS sequence"/>
</dbReference>
<dbReference type="EMBL" id="JBEWSZ010000008">
    <property type="protein sequence ID" value="MET2832235.1"/>
    <property type="molecule type" value="Genomic_DNA"/>
</dbReference>
<accession>A0ABV2DQ77</accession>
<proteinExistence type="predicted"/>
<organism evidence="1 2">
    <name type="scientific">Mesorhizobium shangrilense</name>
    <dbReference type="NCBI Taxonomy" id="460060"/>
    <lineage>
        <taxon>Bacteria</taxon>
        <taxon>Pseudomonadati</taxon>
        <taxon>Pseudomonadota</taxon>
        <taxon>Alphaproteobacteria</taxon>
        <taxon>Hyphomicrobiales</taxon>
        <taxon>Phyllobacteriaceae</taxon>
        <taxon>Mesorhizobium</taxon>
    </lineage>
</organism>
<sequence length="132" mass="14562">MPIVNDDHAILSALAELWVQVRQNYPRGLTIFRVGVTLYDLSPAGERNLDLLLNDDRIRRRWESANAAADRLSPSSHGGAGWLRAGSFHPHKSVPLHSLQAQVAARSSLRGDGAFHVKMVKDSCAFGLPKIR</sequence>
<evidence type="ECO:0000313" key="1">
    <source>
        <dbReference type="EMBL" id="MET2832235.1"/>
    </source>
</evidence>
<reference evidence="1 2" key="1">
    <citation type="submission" date="2024-06" db="EMBL/GenBank/DDBJ databases">
        <authorList>
            <person name="Kim D.-U."/>
        </authorList>
    </citation>
    <scope>NUCLEOTIDE SEQUENCE [LARGE SCALE GENOMIC DNA]</scope>
    <source>
        <strain evidence="1 2">KACC15460</strain>
    </source>
</reference>
<evidence type="ECO:0000313" key="2">
    <source>
        <dbReference type="Proteomes" id="UP001548832"/>
    </source>
</evidence>
<keyword evidence="2" id="KW-1185">Reference proteome</keyword>